<reference evidence="1 2" key="1">
    <citation type="submission" date="2017-06" db="EMBL/GenBank/DDBJ databases">
        <authorList>
            <consortium name="Pathogen Informatics"/>
        </authorList>
    </citation>
    <scope>NUCLEOTIDE SEQUENCE [LARGE SCALE GENOMIC DNA]</scope>
    <source>
        <strain evidence="1 2">NCTC13161</strain>
    </source>
</reference>
<name>A0A239SEL7_9BURK</name>
<evidence type="ECO:0000313" key="2">
    <source>
        <dbReference type="Proteomes" id="UP000215126"/>
    </source>
</evidence>
<gene>
    <name evidence="1" type="ORF">SAMEA4530655_01677</name>
</gene>
<proteinExistence type="predicted"/>
<sequence length="117" mass="12835">MSVRIYQRAGGLSYSGNLRIVVPHSNAPCQRCGRRNFPVLVHGVCALHEVVQMKMTKDARENYAEQSQLSISPEVGQTTETRSEFNLTVGISQSHPGVLPDARRECCTGSIGTTMTK</sequence>
<dbReference type="Proteomes" id="UP000215126">
    <property type="component" value="Chromosome 1"/>
</dbReference>
<accession>A0A239SEL7</accession>
<organism evidence="1 2">
    <name type="scientific">Pandoraea sputorum</name>
    <dbReference type="NCBI Taxonomy" id="93222"/>
    <lineage>
        <taxon>Bacteria</taxon>
        <taxon>Pseudomonadati</taxon>
        <taxon>Pseudomonadota</taxon>
        <taxon>Betaproteobacteria</taxon>
        <taxon>Burkholderiales</taxon>
        <taxon>Burkholderiaceae</taxon>
        <taxon>Pandoraea</taxon>
    </lineage>
</organism>
<protein>
    <submittedName>
        <fullName evidence="1">Uncharacterized protein</fullName>
    </submittedName>
</protein>
<evidence type="ECO:0000313" key="1">
    <source>
        <dbReference type="EMBL" id="SNU83831.1"/>
    </source>
</evidence>
<keyword evidence="2" id="KW-1185">Reference proteome</keyword>
<dbReference type="AlphaFoldDB" id="A0A239SEL7"/>
<dbReference type="EMBL" id="LT906435">
    <property type="protein sequence ID" value="SNU83831.1"/>
    <property type="molecule type" value="Genomic_DNA"/>
</dbReference>